<proteinExistence type="predicted"/>
<protein>
    <submittedName>
        <fullName evidence="2">Helix-turn-helix domain-containing protein</fullName>
    </submittedName>
</protein>
<dbReference type="STRING" id="1121357.SAMN05661109_02798"/>
<evidence type="ECO:0000313" key="2">
    <source>
        <dbReference type="EMBL" id="SES34721.1"/>
    </source>
</evidence>
<dbReference type="PROSITE" id="PS50943">
    <property type="entry name" value="HTH_CROC1"/>
    <property type="match status" value="1"/>
</dbReference>
<sequence>MTEVIVARIREARELRGKEQQWLANQVSLNRTDISRIENGKRHVKAVELSAITEALDLPIGWFLRNTPPVVASRRATLHSKGSTDFNVALEKIVFIVSRLVDIGVIRARRRTVYDFPRTHDDT</sequence>
<keyword evidence="3" id="KW-1185">Reference proteome</keyword>
<reference evidence="3" key="1">
    <citation type="submission" date="2016-10" db="EMBL/GenBank/DDBJ databases">
        <authorList>
            <person name="Varghese N."/>
            <person name="Submissions S."/>
        </authorList>
    </citation>
    <scope>NUCLEOTIDE SEQUENCE [LARGE SCALE GENOMIC DNA]</scope>
    <source>
        <strain evidence="3">DSM 20524</strain>
    </source>
</reference>
<name>A0A1H9WLN5_9CORY</name>
<organism evidence="2 3">
    <name type="scientific">Corynebacterium cystitidis DSM 20524</name>
    <dbReference type="NCBI Taxonomy" id="1121357"/>
    <lineage>
        <taxon>Bacteria</taxon>
        <taxon>Bacillati</taxon>
        <taxon>Actinomycetota</taxon>
        <taxon>Actinomycetes</taxon>
        <taxon>Mycobacteriales</taxon>
        <taxon>Corynebacteriaceae</taxon>
        <taxon>Corynebacterium</taxon>
    </lineage>
</organism>
<dbReference type="SMART" id="SM00530">
    <property type="entry name" value="HTH_XRE"/>
    <property type="match status" value="1"/>
</dbReference>
<dbReference type="Pfam" id="PF12844">
    <property type="entry name" value="HTH_19"/>
    <property type="match status" value="1"/>
</dbReference>
<dbReference type="InterPro" id="IPR001387">
    <property type="entry name" value="Cro/C1-type_HTH"/>
</dbReference>
<dbReference type="EMBL" id="FOGQ01000026">
    <property type="protein sequence ID" value="SES34721.1"/>
    <property type="molecule type" value="Genomic_DNA"/>
</dbReference>
<gene>
    <name evidence="2" type="ORF">SAMN05661109_02798</name>
</gene>
<dbReference type="InterPro" id="IPR010982">
    <property type="entry name" value="Lambda_DNA-bd_dom_sf"/>
</dbReference>
<dbReference type="AlphaFoldDB" id="A0A1H9WLN5"/>
<evidence type="ECO:0000313" key="3">
    <source>
        <dbReference type="Proteomes" id="UP000198929"/>
    </source>
</evidence>
<dbReference type="Proteomes" id="UP000198929">
    <property type="component" value="Unassembled WGS sequence"/>
</dbReference>
<dbReference type="Gene3D" id="1.10.260.40">
    <property type="entry name" value="lambda repressor-like DNA-binding domains"/>
    <property type="match status" value="1"/>
</dbReference>
<accession>A0A1H9WLN5</accession>
<evidence type="ECO:0000259" key="1">
    <source>
        <dbReference type="PROSITE" id="PS50943"/>
    </source>
</evidence>
<dbReference type="SUPFAM" id="SSF47413">
    <property type="entry name" value="lambda repressor-like DNA-binding domains"/>
    <property type="match status" value="1"/>
</dbReference>
<dbReference type="CDD" id="cd00093">
    <property type="entry name" value="HTH_XRE"/>
    <property type="match status" value="1"/>
</dbReference>
<feature type="domain" description="HTH cro/C1-type" evidence="1">
    <location>
        <begin position="9"/>
        <end position="63"/>
    </location>
</feature>
<dbReference type="GO" id="GO:0003677">
    <property type="term" value="F:DNA binding"/>
    <property type="evidence" value="ECO:0007669"/>
    <property type="project" value="InterPro"/>
</dbReference>